<dbReference type="Gene3D" id="1.10.1320.10">
    <property type="entry name" value="DNA-directed RNA polymerase, N-terminal domain"/>
    <property type="match status" value="2"/>
</dbReference>
<feature type="compositionally biased region" description="Low complexity" evidence="3">
    <location>
        <begin position="146"/>
        <end position="157"/>
    </location>
</feature>
<dbReference type="Proteomes" id="UP000005446">
    <property type="component" value="Unassembled WGS sequence"/>
</dbReference>
<dbReference type="InterPro" id="IPR037159">
    <property type="entry name" value="RNA_POL_N_sf"/>
</dbReference>
<dbReference type="GO" id="GO:0003899">
    <property type="term" value="F:DNA-directed RNA polymerase activity"/>
    <property type="evidence" value="ECO:0007669"/>
    <property type="project" value="InterPro"/>
</dbReference>
<dbReference type="AlphaFoldDB" id="H0EK73"/>
<keyword evidence="5" id="KW-0240">DNA-directed RNA polymerase</keyword>
<dbReference type="PANTHER" id="PTHR10102:SF0">
    <property type="entry name" value="DNA-DIRECTED RNA POLYMERASE, MITOCHONDRIAL"/>
    <property type="match status" value="1"/>
</dbReference>
<dbReference type="InParanoid" id="H0EK73"/>
<dbReference type="InterPro" id="IPR002092">
    <property type="entry name" value="DNA-dir_Rpol_phage-type"/>
</dbReference>
<dbReference type="GO" id="GO:0001018">
    <property type="term" value="F:mitochondrial promoter sequence-specific DNA binding"/>
    <property type="evidence" value="ECO:0007669"/>
    <property type="project" value="TreeGrafter"/>
</dbReference>
<feature type="region of interest" description="Disordered" evidence="3">
    <location>
        <begin position="135"/>
        <end position="163"/>
    </location>
</feature>
<evidence type="ECO:0000256" key="1">
    <source>
        <dbReference type="ARBA" id="ARBA00004026"/>
    </source>
</evidence>
<comment type="function">
    <text evidence="1">DNA-dependent RNA polymerase catalyzes the transcription of DNA into RNA using the four ribonucleoside triphosphates as substrates.</text>
</comment>
<proteinExistence type="predicted"/>
<dbReference type="SMART" id="SM01311">
    <property type="entry name" value="RPOL_N"/>
    <property type="match status" value="1"/>
</dbReference>
<dbReference type="GO" id="GO:0034245">
    <property type="term" value="C:mitochondrial DNA-directed RNA polymerase complex"/>
    <property type="evidence" value="ECO:0007669"/>
    <property type="project" value="TreeGrafter"/>
</dbReference>
<keyword evidence="6" id="KW-1185">Reference proteome</keyword>
<keyword evidence="2" id="KW-0175">Coiled coil</keyword>
<dbReference type="HOGENOM" id="CLU_563871_0_0_1"/>
<evidence type="ECO:0000256" key="3">
    <source>
        <dbReference type="SAM" id="MobiDB-lite"/>
    </source>
</evidence>
<accession>H0EK73</accession>
<dbReference type="InterPro" id="IPR029262">
    <property type="entry name" value="RPOL_N"/>
</dbReference>
<dbReference type="OrthoDB" id="276422at2759"/>
<dbReference type="PANTHER" id="PTHR10102">
    <property type="entry name" value="DNA-DIRECTED RNA POLYMERASE, MITOCHONDRIAL"/>
    <property type="match status" value="1"/>
</dbReference>
<dbReference type="Pfam" id="PF14700">
    <property type="entry name" value="RPOL_N"/>
    <property type="match status" value="1"/>
</dbReference>
<feature type="domain" description="DNA-directed RNA polymerase N-terminal" evidence="4">
    <location>
        <begin position="200"/>
        <end position="469"/>
    </location>
</feature>
<feature type="coiled-coil region" evidence="2">
    <location>
        <begin position="246"/>
        <end position="273"/>
    </location>
</feature>
<evidence type="ECO:0000256" key="2">
    <source>
        <dbReference type="SAM" id="Coils"/>
    </source>
</evidence>
<name>H0EK73_GLAL7</name>
<organism evidence="5 6">
    <name type="scientific">Glarea lozoyensis (strain ATCC 74030 / MF5533)</name>
    <dbReference type="NCBI Taxonomy" id="1104152"/>
    <lineage>
        <taxon>Eukaryota</taxon>
        <taxon>Fungi</taxon>
        <taxon>Dikarya</taxon>
        <taxon>Ascomycota</taxon>
        <taxon>Pezizomycotina</taxon>
        <taxon>Leotiomycetes</taxon>
        <taxon>Helotiales</taxon>
        <taxon>Helotiaceae</taxon>
        <taxon>Glarea</taxon>
    </lineage>
</organism>
<comment type="caution">
    <text evidence="5">The sequence shown here is derived from an EMBL/GenBank/DDBJ whole genome shotgun (WGS) entry which is preliminary data.</text>
</comment>
<protein>
    <submittedName>
        <fullName evidence="5">Putative DNA-directed RNA polymerase, mitochondrial</fullName>
    </submittedName>
</protein>
<gene>
    <name evidence="5" type="ORF">M7I_2964</name>
</gene>
<dbReference type="SUPFAM" id="SSF56672">
    <property type="entry name" value="DNA/RNA polymerases"/>
    <property type="match status" value="1"/>
</dbReference>
<dbReference type="InterPro" id="IPR043502">
    <property type="entry name" value="DNA/RNA_pol_sf"/>
</dbReference>
<evidence type="ECO:0000313" key="6">
    <source>
        <dbReference type="Proteomes" id="UP000005446"/>
    </source>
</evidence>
<evidence type="ECO:0000313" key="5">
    <source>
        <dbReference type="EMBL" id="EHL01103.1"/>
    </source>
</evidence>
<dbReference type="EMBL" id="AGUE01000061">
    <property type="protein sequence ID" value="EHL01103.1"/>
    <property type="molecule type" value="Genomic_DNA"/>
</dbReference>
<dbReference type="GO" id="GO:0006390">
    <property type="term" value="P:mitochondrial transcription"/>
    <property type="evidence" value="ECO:0007669"/>
    <property type="project" value="TreeGrafter"/>
</dbReference>
<sequence>MAATVESMNFDDIPFEPSINTRPPPSAHNLTQRYVMGTGFENGRNHQELGGGSYEDLVNSEQKIRSTQIGVSGDITQILSIYHACLTMGKMERAGVILLRVLKKADVGEEAAIQLHTDYIPQSLWEDLEQDPVTPLEGLSARDDSQQTPSSTSSDVVPEVKPVEQKGQGLDALRQSLSLFSASPSQGLSLGSKTTEEKREIQRQLEEDSVTAAAERWRSESLALKKMGLDSALQTKSIGARMWKWQKALEQHLQKEIDRLEVIEQKEKKTREDEELCAIEDESVLERVKRQKRSPLTSRSQIGVYDLKKMVKNRGAGSLSKLLSATDSKHPMAKRASQYSMELPWPTAVRAKVGAYVLSALIDIATMPVPIQNSVTKETMTEMQPALLHSYKYKHGRKYGIIMANEALTQSLKLEPDPWMSFAEGGYLIHPTKLIRVKSGNKDQRYYAEAAIAQGDLDRLREGLDVLGKTEWRINRPVFDNPQI</sequence>
<reference evidence="5 6" key="1">
    <citation type="journal article" date="2012" name="Eukaryot. Cell">
        <title>Genome sequence of the fungus Glarea lozoyensis: the first genome sequence of a species from the Helotiaceae family.</title>
        <authorList>
            <person name="Youssar L."/>
            <person name="Gruening B.A."/>
            <person name="Erxleben A."/>
            <person name="Guenther S."/>
            <person name="Huettel W."/>
        </authorList>
    </citation>
    <scope>NUCLEOTIDE SEQUENCE [LARGE SCALE GENOMIC DNA]</scope>
    <source>
        <strain evidence="6">ATCC 74030 / MF5533</strain>
    </source>
</reference>
<evidence type="ECO:0000259" key="4">
    <source>
        <dbReference type="SMART" id="SM01311"/>
    </source>
</evidence>
<keyword evidence="5" id="KW-0804">Transcription</keyword>